<comment type="caution">
    <text evidence="3">The sequence shown here is derived from an EMBL/GenBank/DDBJ whole genome shotgun (WGS) entry which is preliminary data.</text>
</comment>
<feature type="transmembrane region" description="Helical" evidence="2">
    <location>
        <begin position="15"/>
        <end position="47"/>
    </location>
</feature>
<evidence type="ECO:0000313" key="4">
    <source>
        <dbReference type="Proteomes" id="UP000071927"/>
    </source>
</evidence>
<feature type="transmembrane region" description="Helical" evidence="2">
    <location>
        <begin position="59"/>
        <end position="79"/>
    </location>
</feature>
<protein>
    <submittedName>
        <fullName evidence="3">Uncharacterized protein</fullName>
    </submittedName>
</protein>
<gene>
    <name evidence="3" type="ORF">SGADD03_00788</name>
</gene>
<dbReference type="Proteomes" id="UP000071927">
    <property type="component" value="Unassembled WGS sequence"/>
</dbReference>
<name>A0A139R3U5_9STRE</name>
<dbReference type="EMBL" id="LQXV01000149">
    <property type="protein sequence ID" value="KXU09383.1"/>
    <property type="molecule type" value="Genomic_DNA"/>
</dbReference>
<proteinExistence type="predicted"/>
<keyword evidence="2" id="KW-0472">Membrane</keyword>
<dbReference type="RefSeq" id="WP_231097454.1">
    <property type="nucleotide sequence ID" value="NZ_KQ970571.1"/>
</dbReference>
<evidence type="ECO:0000256" key="1">
    <source>
        <dbReference type="SAM" id="MobiDB-lite"/>
    </source>
</evidence>
<sequence>MAKKENQKNSRLVSWILGFILICLIVYLLAVAMPFILIGGLVGIWYFTKKKPDIRKRNIAIGVAVVGLIGSVTLTPNALKQQKTTTTTSLTSISVSSSSKKSSSKSSSSTIASSTETSSSAETSTDTSSSEEELPRVTADQMGSFIEYLKQDLTDKGVDISSYTFYNKDTILYVTVPNDYKYYNKTDLQAFADGLKEKEHEAFNVWAGINGVDFNSYPMLYIKTDDGNSLASQKMNGEMEVK</sequence>
<feature type="region of interest" description="Disordered" evidence="1">
    <location>
        <begin position="96"/>
        <end position="136"/>
    </location>
</feature>
<dbReference type="AlphaFoldDB" id="A0A139R3U5"/>
<evidence type="ECO:0000313" key="3">
    <source>
        <dbReference type="EMBL" id="KXU09383.1"/>
    </source>
</evidence>
<keyword evidence="2" id="KW-0812">Transmembrane</keyword>
<keyword evidence="2" id="KW-1133">Transmembrane helix</keyword>
<feature type="compositionally biased region" description="Low complexity" evidence="1">
    <location>
        <begin position="96"/>
        <end position="128"/>
    </location>
</feature>
<organism evidence="3 4">
    <name type="scientific">Streptococcus gallolyticus</name>
    <dbReference type="NCBI Taxonomy" id="315405"/>
    <lineage>
        <taxon>Bacteria</taxon>
        <taxon>Bacillati</taxon>
        <taxon>Bacillota</taxon>
        <taxon>Bacilli</taxon>
        <taxon>Lactobacillales</taxon>
        <taxon>Streptococcaceae</taxon>
        <taxon>Streptococcus</taxon>
    </lineage>
</organism>
<evidence type="ECO:0000256" key="2">
    <source>
        <dbReference type="SAM" id="Phobius"/>
    </source>
</evidence>
<accession>A0A139R3U5</accession>
<reference evidence="3 4" key="1">
    <citation type="submission" date="2016-01" db="EMBL/GenBank/DDBJ databases">
        <title>Highly variable Streptococcus oralis are common among viridans streptococci isolated from primates.</title>
        <authorList>
            <person name="Denapaite D."/>
            <person name="Rieger M."/>
            <person name="Koendgen S."/>
            <person name="Brueckner R."/>
            <person name="Ochigava I."/>
            <person name="Kappeler P."/>
            <person name="Maetz-Rensing K."/>
            <person name="Leendertz F."/>
            <person name="Hakenbeck R."/>
        </authorList>
    </citation>
    <scope>NUCLEOTIDE SEQUENCE [LARGE SCALE GENOMIC DNA]</scope>
    <source>
        <strain evidence="3 4">DD03</strain>
    </source>
</reference>
<dbReference type="PATRIC" id="fig|315405.12.peg.941"/>